<evidence type="ECO:0000256" key="2">
    <source>
        <dbReference type="ARBA" id="ARBA00022989"/>
    </source>
</evidence>
<feature type="transmembrane region" description="Helical" evidence="4">
    <location>
        <begin position="64"/>
        <end position="86"/>
    </location>
</feature>
<dbReference type="InterPro" id="IPR052714">
    <property type="entry name" value="MFS_Exporter"/>
</dbReference>
<gene>
    <name evidence="6" type="ORF">SAMN06275492_12210</name>
</gene>
<feature type="transmembrane region" description="Helical" evidence="4">
    <location>
        <begin position="289"/>
        <end position="312"/>
    </location>
</feature>
<organism evidence="6 7">
    <name type="scientific">Dethiosulfovibrio salsuginis</name>
    <dbReference type="NCBI Taxonomy" id="561720"/>
    <lineage>
        <taxon>Bacteria</taxon>
        <taxon>Thermotogati</taxon>
        <taxon>Synergistota</taxon>
        <taxon>Synergistia</taxon>
        <taxon>Synergistales</taxon>
        <taxon>Dethiosulfovibrionaceae</taxon>
        <taxon>Dethiosulfovibrio</taxon>
    </lineage>
</organism>
<dbReference type="PANTHER" id="PTHR23531:SF1">
    <property type="entry name" value="QUINOLENE RESISTANCE PROTEIN NORA"/>
    <property type="match status" value="1"/>
</dbReference>
<sequence length="386" mass="40894">MSGLFWRCFTGAYLIQAMLAVGFLFPVVLSAQGYSIGVIGWSMSALNLAAIISRPMGGWATERWGFSGALFMAGILSLAATASIWIAPGMAGMISFRAGLGMVGGVAMVAISTFQGLVIPEEKRGPLFAIMGIAYVLPQITVVPLGEWLLNRNMETSYLVIPAILTVLAALMGRGLPSPESLRQGEEKEDWGSWGDCFGTSGVWAMILTLVSFSVLNSTTLQFLSLPVREKGLSASLFYTVNAVTCVALRVFGSELIKDVPRYLLGCVSITVMAVALTGALAADSSFTLILAAMGYGLGMGFGFPVMLALIPDVFPPRLMPKGSSIGMLSMDLGFALSPLIIGALSAYFGTSGAMRVIAWAQLVIAPTALILWRISRKRAESSLTL</sequence>
<dbReference type="EMBL" id="FXBB01000022">
    <property type="protein sequence ID" value="SMG36734.1"/>
    <property type="molecule type" value="Genomic_DNA"/>
</dbReference>
<feature type="transmembrane region" description="Helical" evidence="4">
    <location>
        <begin position="264"/>
        <end position="283"/>
    </location>
</feature>
<evidence type="ECO:0000256" key="1">
    <source>
        <dbReference type="ARBA" id="ARBA00022692"/>
    </source>
</evidence>
<evidence type="ECO:0000313" key="6">
    <source>
        <dbReference type="EMBL" id="SMG36734.1"/>
    </source>
</evidence>
<dbReference type="InterPro" id="IPR020846">
    <property type="entry name" value="MFS_dom"/>
</dbReference>
<dbReference type="InterPro" id="IPR036259">
    <property type="entry name" value="MFS_trans_sf"/>
</dbReference>
<dbReference type="PROSITE" id="PS50850">
    <property type="entry name" value="MFS"/>
    <property type="match status" value="1"/>
</dbReference>
<dbReference type="Proteomes" id="UP000193355">
    <property type="component" value="Unassembled WGS sequence"/>
</dbReference>
<evidence type="ECO:0000256" key="3">
    <source>
        <dbReference type="ARBA" id="ARBA00023136"/>
    </source>
</evidence>
<accession>A0A1X7K8S5</accession>
<feature type="domain" description="Major facilitator superfamily (MFS) profile" evidence="5">
    <location>
        <begin position="1"/>
        <end position="379"/>
    </location>
</feature>
<dbReference type="PANTHER" id="PTHR23531">
    <property type="entry name" value="QUINOLENE RESISTANCE PROTEIN NORA"/>
    <property type="match status" value="1"/>
</dbReference>
<reference evidence="7" key="1">
    <citation type="submission" date="2017-04" db="EMBL/GenBank/DDBJ databases">
        <authorList>
            <person name="Varghese N."/>
            <person name="Submissions S."/>
        </authorList>
    </citation>
    <scope>NUCLEOTIDE SEQUENCE [LARGE SCALE GENOMIC DNA]</scope>
    <source>
        <strain evidence="7">USBA 82</strain>
    </source>
</reference>
<dbReference type="STRING" id="561720.SAMN06275492_12210"/>
<dbReference type="Gene3D" id="1.20.1250.20">
    <property type="entry name" value="MFS general substrate transporter like domains"/>
    <property type="match status" value="1"/>
</dbReference>
<feature type="transmembrane region" description="Helical" evidence="4">
    <location>
        <begin position="126"/>
        <end position="146"/>
    </location>
</feature>
<feature type="transmembrane region" description="Helical" evidence="4">
    <location>
        <begin position="236"/>
        <end position="252"/>
    </location>
</feature>
<feature type="transmembrane region" description="Helical" evidence="4">
    <location>
        <begin position="98"/>
        <end position="119"/>
    </location>
</feature>
<feature type="transmembrane region" description="Helical" evidence="4">
    <location>
        <begin position="34"/>
        <end position="52"/>
    </location>
</feature>
<proteinExistence type="predicted"/>
<dbReference type="GO" id="GO:0022857">
    <property type="term" value="F:transmembrane transporter activity"/>
    <property type="evidence" value="ECO:0007669"/>
    <property type="project" value="InterPro"/>
</dbReference>
<dbReference type="SUPFAM" id="SSF103473">
    <property type="entry name" value="MFS general substrate transporter"/>
    <property type="match status" value="1"/>
</dbReference>
<evidence type="ECO:0000259" key="5">
    <source>
        <dbReference type="PROSITE" id="PS50850"/>
    </source>
</evidence>
<feature type="transmembrane region" description="Helical" evidence="4">
    <location>
        <begin position="333"/>
        <end position="351"/>
    </location>
</feature>
<evidence type="ECO:0000313" key="7">
    <source>
        <dbReference type="Proteomes" id="UP000193355"/>
    </source>
</evidence>
<dbReference type="OrthoDB" id="2645at2"/>
<feature type="transmembrane region" description="Helical" evidence="4">
    <location>
        <begin position="12"/>
        <end position="28"/>
    </location>
</feature>
<dbReference type="Pfam" id="PF07690">
    <property type="entry name" value="MFS_1"/>
    <property type="match status" value="1"/>
</dbReference>
<keyword evidence="3 4" id="KW-0472">Membrane</keyword>
<feature type="transmembrane region" description="Helical" evidence="4">
    <location>
        <begin position="158"/>
        <end position="176"/>
    </location>
</feature>
<evidence type="ECO:0000256" key="4">
    <source>
        <dbReference type="SAM" id="Phobius"/>
    </source>
</evidence>
<keyword evidence="2 4" id="KW-1133">Transmembrane helix</keyword>
<protein>
    <submittedName>
        <fullName evidence="6">Predicted arabinose efflux permease, MFS family</fullName>
    </submittedName>
</protein>
<keyword evidence="1 4" id="KW-0812">Transmembrane</keyword>
<dbReference type="InterPro" id="IPR011701">
    <property type="entry name" value="MFS"/>
</dbReference>
<name>A0A1X7K8S5_9BACT</name>
<keyword evidence="7" id="KW-1185">Reference proteome</keyword>
<dbReference type="AlphaFoldDB" id="A0A1X7K8S5"/>
<feature type="transmembrane region" description="Helical" evidence="4">
    <location>
        <begin position="357"/>
        <end position="375"/>
    </location>
</feature>
<feature type="transmembrane region" description="Helical" evidence="4">
    <location>
        <begin position="197"/>
        <end position="216"/>
    </location>
</feature>
<dbReference type="RefSeq" id="WP_159448293.1">
    <property type="nucleotide sequence ID" value="NZ_FXBB01000022.1"/>
</dbReference>